<dbReference type="InterPro" id="IPR038765">
    <property type="entry name" value="Papain-like_cys_pep_sf"/>
</dbReference>
<sequence length="448" mass="48097">MRKNRIVVTIGCMCASVLIAGTSSINAANKVEIDSAVAGISVAMNNFYAGTANPEVELKDYLKNPVEAASAPTVPQTAAAETGAPETEAQPEEVSPYANIAVSQVGTDEGYVNIRTDANTDAEIVGKIYNNCAATIEETVEREDGTWYKIQSGSVEGYIKADYFVTGDEAEQVAMKIGKSFCEVSEGGLRLRSEANTDSEVIDTLWQGDTYTVVDQEEDFVKLSLGQDDDGNYITGYVAKQYVNTYVKFDKAISLEEEKAKLEEEARLAEEARKAEEELKKAETEAQTERETEKKDTQKATEAEKKTEEETTKKETKAPAAEAPTEAVSNATRSAIVAYAKQFVGGPYVYGGNSLTGGTDCSGFTRGVYSHFGISLPRTSRSQAGAGRQISVGDLQPGDLIFYANGGSIYHVAMYIGGGQIIHAIDEQHGIGISGLNTGRVYCAVSVL</sequence>
<dbReference type="PANTHER" id="PTHR47053:SF1">
    <property type="entry name" value="MUREIN DD-ENDOPEPTIDASE MEPH-RELATED"/>
    <property type="match status" value="1"/>
</dbReference>
<comment type="similarity">
    <text evidence="1">Belongs to the peptidase C40 family.</text>
</comment>
<dbReference type="InterPro" id="IPR000064">
    <property type="entry name" value="NLP_P60_dom"/>
</dbReference>
<dbReference type="AlphaFoldDB" id="A0AAP2RK23"/>
<dbReference type="GO" id="GO:0006508">
    <property type="term" value="P:proteolysis"/>
    <property type="evidence" value="ECO:0007669"/>
    <property type="project" value="UniProtKB-KW"/>
</dbReference>
<dbReference type="RefSeq" id="WP_231063511.1">
    <property type="nucleotide sequence ID" value="NZ_JAJNOR010000011.1"/>
</dbReference>
<dbReference type="Proteomes" id="UP001299265">
    <property type="component" value="Unassembled WGS sequence"/>
</dbReference>
<dbReference type="Gene3D" id="2.30.30.40">
    <property type="entry name" value="SH3 Domains"/>
    <property type="match status" value="2"/>
</dbReference>
<dbReference type="InterPro" id="IPR003646">
    <property type="entry name" value="SH3-like_bac-type"/>
</dbReference>
<evidence type="ECO:0000256" key="4">
    <source>
        <dbReference type="ARBA" id="ARBA00022807"/>
    </source>
</evidence>
<feature type="signal peptide" evidence="6">
    <location>
        <begin position="1"/>
        <end position="27"/>
    </location>
</feature>
<feature type="domain" description="SH3b" evidence="7">
    <location>
        <begin position="101"/>
        <end position="168"/>
    </location>
</feature>
<accession>A0AAP2RK23</accession>
<feature type="domain" description="NlpC/P60" evidence="8">
    <location>
        <begin position="330"/>
        <end position="448"/>
    </location>
</feature>
<feature type="region of interest" description="Disordered" evidence="5">
    <location>
        <begin position="72"/>
        <end position="93"/>
    </location>
</feature>
<evidence type="ECO:0000256" key="5">
    <source>
        <dbReference type="SAM" id="MobiDB-lite"/>
    </source>
</evidence>
<keyword evidence="10" id="KW-1185">Reference proteome</keyword>
<keyword evidence="3" id="KW-0378">Hydrolase</keyword>
<dbReference type="Pfam" id="PF08239">
    <property type="entry name" value="SH3_3"/>
    <property type="match status" value="2"/>
</dbReference>
<dbReference type="InterPro" id="IPR051202">
    <property type="entry name" value="Peptidase_C40"/>
</dbReference>
<dbReference type="Pfam" id="PF00877">
    <property type="entry name" value="NLPC_P60"/>
    <property type="match status" value="1"/>
</dbReference>
<evidence type="ECO:0000259" key="8">
    <source>
        <dbReference type="PROSITE" id="PS51935"/>
    </source>
</evidence>
<gene>
    <name evidence="9" type="ORF">LQE92_13735</name>
</gene>
<keyword evidence="6" id="KW-0732">Signal</keyword>
<dbReference type="PANTHER" id="PTHR47053">
    <property type="entry name" value="MUREIN DD-ENDOPEPTIDASE MEPH-RELATED"/>
    <property type="match status" value="1"/>
</dbReference>
<evidence type="ECO:0000256" key="6">
    <source>
        <dbReference type="SAM" id="SignalP"/>
    </source>
</evidence>
<dbReference type="SMART" id="SM00287">
    <property type="entry name" value="SH3b"/>
    <property type="match status" value="2"/>
</dbReference>
<reference evidence="9 10" key="1">
    <citation type="submission" date="2021-11" db="EMBL/GenBank/DDBJ databases">
        <title>Lacrimispora sp. nov. NSJ-141 isolated from human feces.</title>
        <authorList>
            <person name="Abdugheni R."/>
        </authorList>
    </citation>
    <scope>NUCLEOTIDE SEQUENCE [LARGE SCALE GENOMIC DNA]</scope>
    <source>
        <strain evidence="9 10">NSJ-141</strain>
    </source>
</reference>
<proteinExistence type="inferred from homology"/>
<name>A0AAP2RK23_9FIRM</name>
<dbReference type="EMBL" id="JAJNOR010000011">
    <property type="protein sequence ID" value="MCD2493667.1"/>
    <property type="molecule type" value="Genomic_DNA"/>
</dbReference>
<dbReference type="PROSITE" id="PS51935">
    <property type="entry name" value="NLPC_P60"/>
    <property type="match status" value="1"/>
</dbReference>
<dbReference type="Gene3D" id="3.90.1720.10">
    <property type="entry name" value="endopeptidase domain like (from Nostoc punctiforme)"/>
    <property type="match status" value="1"/>
</dbReference>
<keyword evidence="4" id="KW-0788">Thiol protease</keyword>
<protein>
    <submittedName>
        <fullName evidence="9">C40 family peptidase</fullName>
    </submittedName>
</protein>
<feature type="compositionally biased region" description="Basic and acidic residues" evidence="5">
    <location>
        <begin position="277"/>
        <end position="317"/>
    </location>
</feature>
<evidence type="ECO:0000256" key="1">
    <source>
        <dbReference type="ARBA" id="ARBA00007074"/>
    </source>
</evidence>
<evidence type="ECO:0000256" key="2">
    <source>
        <dbReference type="ARBA" id="ARBA00022670"/>
    </source>
</evidence>
<evidence type="ECO:0000313" key="10">
    <source>
        <dbReference type="Proteomes" id="UP001299265"/>
    </source>
</evidence>
<feature type="compositionally biased region" description="Low complexity" evidence="5">
    <location>
        <begin position="75"/>
        <end position="88"/>
    </location>
</feature>
<organism evidence="9 10">
    <name type="scientific">Lientehia hominis</name>
    <dbReference type="NCBI Taxonomy" id="2897778"/>
    <lineage>
        <taxon>Bacteria</taxon>
        <taxon>Bacillati</taxon>
        <taxon>Bacillota</taxon>
        <taxon>Clostridia</taxon>
        <taxon>Lachnospirales</taxon>
        <taxon>Lachnospiraceae</taxon>
        <taxon>Lientehia</taxon>
    </lineage>
</organism>
<feature type="chain" id="PRO_5042981457" evidence="6">
    <location>
        <begin position="28"/>
        <end position="448"/>
    </location>
</feature>
<feature type="region of interest" description="Disordered" evidence="5">
    <location>
        <begin position="277"/>
        <end position="327"/>
    </location>
</feature>
<keyword evidence="2" id="KW-0645">Protease</keyword>
<dbReference type="SUPFAM" id="SSF54001">
    <property type="entry name" value="Cysteine proteinases"/>
    <property type="match status" value="1"/>
</dbReference>
<dbReference type="GO" id="GO:0008234">
    <property type="term" value="F:cysteine-type peptidase activity"/>
    <property type="evidence" value="ECO:0007669"/>
    <property type="project" value="UniProtKB-KW"/>
</dbReference>
<feature type="compositionally biased region" description="Low complexity" evidence="5">
    <location>
        <begin position="318"/>
        <end position="327"/>
    </location>
</feature>
<dbReference type="PROSITE" id="PS51781">
    <property type="entry name" value="SH3B"/>
    <property type="match status" value="1"/>
</dbReference>
<evidence type="ECO:0000259" key="7">
    <source>
        <dbReference type="PROSITE" id="PS51781"/>
    </source>
</evidence>
<evidence type="ECO:0000313" key="9">
    <source>
        <dbReference type="EMBL" id="MCD2493667.1"/>
    </source>
</evidence>
<comment type="caution">
    <text evidence="9">The sequence shown here is derived from an EMBL/GenBank/DDBJ whole genome shotgun (WGS) entry which is preliminary data.</text>
</comment>
<evidence type="ECO:0000256" key="3">
    <source>
        <dbReference type="ARBA" id="ARBA00022801"/>
    </source>
</evidence>